<dbReference type="RefSeq" id="WP_214393841.1">
    <property type="nucleotide sequence ID" value="NZ_JAFLWW010000016.1"/>
</dbReference>
<evidence type="ECO:0000256" key="1">
    <source>
        <dbReference type="ARBA" id="ARBA00002286"/>
    </source>
</evidence>
<proteinExistence type="predicted"/>
<accession>A0A9X1AIC5</accession>
<comment type="function">
    <text evidence="1">Involved in the transposition of the insertion sequence.</text>
</comment>
<dbReference type="NCBIfam" id="NF033587">
    <property type="entry name" value="transpos_IS6"/>
    <property type="match status" value="1"/>
</dbReference>
<dbReference type="PANTHER" id="PTHR35528">
    <property type="entry name" value="BLL1675 PROTEIN"/>
    <property type="match status" value="1"/>
</dbReference>
<dbReference type="PANTHER" id="PTHR35528:SF3">
    <property type="entry name" value="BLL1675 PROTEIN"/>
    <property type="match status" value="1"/>
</dbReference>
<dbReference type="InterPro" id="IPR032874">
    <property type="entry name" value="DDE_dom"/>
</dbReference>
<evidence type="ECO:0000256" key="2">
    <source>
        <dbReference type="ARBA" id="ARBA00022578"/>
    </source>
</evidence>
<evidence type="ECO:0000259" key="5">
    <source>
        <dbReference type="Pfam" id="PF13610"/>
    </source>
</evidence>
<dbReference type="GO" id="GO:0003677">
    <property type="term" value="F:DNA binding"/>
    <property type="evidence" value="ECO:0007669"/>
    <property type="project" value="UniProtKB-KW"/>
</dbReference>
<organism evidence="6 7">
    <name type="scientific">Aminobacter anthyllidis</name>
    <dbReference type="NCBI Taxonomy" id="1035067"/>
    <lineage>
        <taxon>Bacteria</taxon>
        <taxon>Pseudomonadati</taxon>
        <taxon>Pseudomonadota</taxon>
        <taxon>Alphaproteobacteria</taxon>
        <taxon>Hyphomicrobiales</taxon>
        <taxon>Phyllobacteriaceae</taxon>
        <taxon>Aminobacter</taxon>
    </lineage>
</organism>
<evidence type="ECO:0000256" key="4">
    <source>
        <dbReference type="ARBA" id="ARBA00023172"/>
    </source>
</evidence>
<dbReference type="GO" id="GO:0032196">
    <property type="term" value="P:transposition"/>
    <property type="evidence" value="ECO:0007669"/>
    <property type="project" value="UniProtKB-KW"/>
</dbReference>
<sequence>MFRGRHFDRSVILVCVRWYLAYGLSLRDLKEMMAERGISVDHSTIHRWVVHFSPLLLERFNRRKRAATGKWHVDETYIKVRGQWMYLYRAIDSVGDTVEFYFSEHRDLPAAKRLFRKALERHGRPDRVVIDGSQTNQEAIVSCDTTHRLQDRCRRRPKPIRIRQSQYLNNRIEQDHRRIKRRVRPMLGFKSPAAASIILDGIEMLHMMRKRQARFAFNPNPSLAEQFDTLAAA</sequence>
<dbReference type="SUPFAM" id="SSF53098">
    <property type="entry name" value="Ribonuclease H-like"/>
    <property type="match status" value="1"/>
</dbReference>
<keyword evidence="3" id="KW-0238">DNA-binding</keyword>
<dbReference type="Gene3D" id="3.30.420.10">
    <property type="entry name" value="Ribonuclease H-like superfamily/Ribonuclease H"/>
    <property type="match status" value="1"/>
</dbReference>
<dbReference type="GO" id="GO:0006310">
    <property type="term" value="P:DNA recombination"/>
    <property type="evidence" value="ECO:0007669"/>
    <property type="project" value="UniProtKB-KW"/>
</dbReference>
<evidence type="ECO:0000256" key="3">
    <source>
        <dbReference type="ARBA" id="ARBA00023125"/>
    </source>
</evidence>
<dbReference type="AlphaFoldDB" id="A0A9X1AIC5"/>
<keyword evidence="7" id="KW-1185">Reference proteome</keyword>
<protein>
    <submittedName>
        <fullName evidence="6">IS6 family transposase</fullName>
    </submittedName>
</protein>
<dbReference type="Proteomes" id="UP001138921">
    <property type="component" value="Unassembled WGS sequence"/>
</dbReference>
<reference evidence="6" key="1">
    <citation type="journal article" date="2021" name="Microorganisms">
        <title>Phylogenomic Reconstruction and Metabolic Potential of the Genus Aminobacter.</title>
        <authorList>
            <person name="Artuso I."/>
            <person name="Turrini P."/>
            <person name="Pirolo M."/>
            <person name="Lugli G.A."/>
            <person name="Ventura M."/>
            <person name="Visca P."/>
        </authorList>
    </citation>
    <scope>NUCLEOTIDE SEQUENCE</scope>
    <source>
        <strain evidence="6">LMG 26462</strain>
    </source>
</reference>
<evidence type="ECO:0000313" key="6">
    <source>
        <dbReference type="EMBL" id="MBT1160046.1"/>
    </source>
</evidence>
<feature type="domain" description="DDE" evidence="5">
    <location>
        <begin position="70"/>
        <end position="211"/>
    </location>
</feature>
<comment type="caution">
    <text evidence="6">The sequence shown here is derived from an EMBL/GenBank/DDBJ whole genome shotgun (WGS) entry which is preliminary data.</text>
</comment>
<gene>
    <name evidence="6" type="ORF">J1C56_31440</name>
</gene>
<dbReference type="InterPro" id="IPR052183">
    <property type="entry name" value="IS_Transposase"/>
</dbReference>
<dbReference type="Pfam" id="PF13610">
    <property type="entry name" value="DDE_Tnp_IS240"/>
    <property type="match status" value="1"/>
</dbReference>
<dbReference type="InterPro" id="IPR036397">
    <property type="entry name" value="RNaseH_sf"/>
</dbReference>
<name>A0A9X1AIC5_9HYPH</name>
<dbReference type="InterPro" id="IPR047930">
    <property type="entry name" value="Transpos_IS6"/>
</dbReference>
<keyword evidence="4" id="KW-0233">DNA recombination</keyword>
<dbReference type="InterPro" id="IPR012337">
    <property type="entry name" value="RNaseH-like_sf"/>
</dbReference>
<reference evidence="6" key="2">
    <citation type="submission" date="2021-03" db="EMBL/GenBank/DDBJ databases">
        <authorList>
            <person name="Artuso I."/>
            <person name="Turrini P."/>
            <person name="Pirolo M."/>
            <person name="Lugli G.A."/>
            <person name="Ventura M."/>
            <person name="Visca P."/>
        </authorList>
    </citation>
    <scope>NUCLEOTIDE SEQUENCE</scope>
    <source>
        <strain evidence="6">LMG 26462</strain>
    </source>
</reference>
<evidence type="ECO:0000313" key="7">
    <source>
        <dbReference type="Proteomes" id="UP001138921"/>
    </source>
</evidence>
<keyword evidence="2" id="KW-0815">Transposition</keyword>
<dbReference type="EMBL" id="JAFLWW010000016">
    <property type="protein sequence ID" value="MBT1160046.1"/>
    <property type="molecule type" value="Genomic_DNA"/>
</dbReference>